<evidence type="ECO:0000256" key="4">
    <source>
        <dbReference type="ARBA" id="ARBA00023242"/>
    </source>
</evidence>
<feature type="compositionally biased region" description="Low complexity" evidence="6">
    <location>
        <begin position="992"/>
        <end position="1005"/>
    </location>
</feature>
<feature type="compositionally biased region" description="Low complexity" evidence="6">
    <location>
        <begin position="1099"/>
        <end position="1151"/>
    </location>
</feature>
<keyword evidence="4" id="KW-0539">Nucleus</keyword>
<feature type="compositionally biased region" description="Basic and acidic residues" evidence="6">
    <location>
        <begin position="491"/>
        <end position="502"/>
    </location>
</feature>
<feature type="compositionally biased region" description="Low complexity" evidence="6">
    <location>
        <begin position="1309"/>
        <end position="1325"/>
    </location>
</feature>
<evidence type="ECO:0000256" key="6">
    <source>
        <dbReference type="SAM" id="MobiDB-lite"/>
    </source>
</evidence>
<feature type="region of interest" description="Disordered" evidence="6">
    <location>
        <begin position="1209"/>
        <end position="1244"/>
    </location>
</feature>
<keyword evidence="3" id="KW-0804">Transcription</keyword>
<feature type="compositionally biased region" description="Low complexity" evidence="6">
    <location>
        <begin position="173"/>
        <end position="192"/>
    </location>
</feature>
<evidence type="ECO:0000313" key="8">
    <source>
        <dbReference type="EMBL" id="GIL52981.1"/>
    </source>
</evidence>
<dbReference type="PROSITE" id="PS51519">
    <property type="entry name" value="RWP_RK"/>
    <property type="match status" value="1"/>
</dbReference>
<feature type="coiled-coil region" evidence="5">
    <location>
        <begin position="707"/>
        <end position="749"/>
    </location>
</feature>
<sequence length="1499" mass="154638">MPGAASGTGDAPSIDAAARPCCAPAQGCGIHLHPQAYGAITDSQPTSHRTCPDGADPRSRQYAIARSQQLPLQPLQNHHPHQLQNHLSLAQALHNSSNSLPISRADELPTDGSLLDVIHTRRNTHPSVTGWFAAAAAAAALAAAAAAPVAEPSPPLSTPGNDTSARGTRQPRRNAGFPSAAAAGGNANGSGRKASTAAAAAAAAAATAAAAAAAAGAEAVAAGQVLPSGARVITNAAISIGAGRRFQMAVHVRRKDNREPFSITLDLLRTKSKGFSLDIAETAKEVGVCATVMKRACRALGLINGWPFRVWKRCKYLREAYLKDADRLVSEAASLQQQFPPSPHNAAKAMELRSEAARLRARVEEVDAWWTGVVSNPVGRELQGDPFFINNVVRWTQSKYKEAHRLRAGNGRLGATGRKRGSGSCDGDGDGGSGADAEAVGTDGAEDYGNGDCTASGDCDLDMEDPEERDWGLGLNGCIIIGDPAVSGDDGGDKDTEGREDWEQTAPDVDNNGPGVTPGADGTAAAPQPRREVDSRKGAAVVAAAATEPKAGAATVSGTTVAACGETPMDAVGGVFNGADITTAHDGRRGGSRSEPRIRALASAPLPRLPPTWQQIPSSNDVLALTSAVPGDLSSDAMMAAAAAAAAAQAQYGSQLVQNQRPSSPDMPYPLAALPRNTLPRSLGHFSQSIEEVMLMRLKPNELQLLLQQHQREYEQQDEHQQQQQQQLLLQLQLQLQRTVSEREAKRQKLLTADVAAAAAAEICQQELGFHVSDSQLQMLQLSKHVSNLLRNRDQTRNMNLSLSQDLNLVASFDPMRNQNANASGGASGAAVATNGSGNGNGNASSHRLHHIGSPSWGPSEELFAHQQHATEDASTRADGGVGGGGATAGSLRADKGDGTGWAPEPTASAVSLKRIRIKFGTSNGMVGVSGNAAARISVGAAPAFAAYKNTPSLDALADAAVAAGDGRHPVPRDVYIAGGDGSHGSGGGSGATDAAAGPLPRAVPRASPSAAVEAEAPQWSIVPRPCSPYGYGPASPPLASAPPAATGAVVAASASPAQPSSFRPYGGSGGAAIAATADFYGALAIATSDAEPPRRRQPSQSSPSAPSSPILPPDAATTQQQQPPGGQAGLPSWQFPSQPQPQQQPHQGSSLCRQPREPVTESPAAAAAPPPPPPPSMHLDESQMARLARAMHVAGAGDLASFVGQMRAQAAAGGVGADGSGPQSSEPTGSKTQERPKVHGLPQLQRIEMVAAAAASSAYFRKQPAELATAAAQPPSSPPLPSPRSPANPCLPPASTTAARPSPPSPPAAAAASAITTTATTVASQLQLAPAAGGGRRSPLRAHPGVPQPTNSAALPALLLHDLQKLLPAETRRAVSELLMPSEPRSGSLQQQPQPQSESLIQELAQQQLEEQKQRKQQLQKKQQEQDRLEETLAALAGQVSELSVQLKDSRHQVQLLELRVQVAEHRAQVAELKLQMAGQRSSAGITEGVAADGGWGN</sequence>
<dbReference type="Proteomes" id="UP000747399">
    <property type="component" value="Unassembled WGS sequence"/>
</dbReference>
<feature type="region of interest" description="Disordered" evidence="6">
    <location>
        <begin position="979"/>
        <end position="1005"/>
    </location>
</feature>
<feature type="domain" description="RWP-RK" evidence="7">
    <location>
        <begin position="247"/>
        <end position="334"/>
    </location>
</feature>
<accession>A0A8J4EYZ7</accession>
<feature type="region of interest" description="Disordered" evidence="6">
    <location>
        <begin position="150"/>
        <end position="192"/>
    </location>
</feature>
<feature type="compositionally biased region" description="Pro residues" evidence="6">
    <location>
        <begin position="1276"/>
        <end position="1293"/>
    </location>
</feature>
<evidence type="ECO:0000259" key="7">
    <source>
        <dbReference type="PROSITE" id="PS51519"/>
    </source>
</evidence>
<dbReference type="EMBL" id="BNCO01000014">
    <property type="protein sequence ID" value="GIL52981.1"/>
    <property type="molecule type" value="Genomic_DNA"/>
</dbReference>
<feature type="compositionally biased region" description="Low complexity" evidence="6">
    <location>
        <begin position="820"/>
        <end position="846"/>
    </location>
</feature>
<evidence type="ECO:0000256" key="3">
    <source>
        <dbReference type="ARBA" id="ARBA00023163"/>
    </source>
</evidence>
<keyword evidence="5" id="KW-0175">Coiled coil</keyword>
<dbReference type="Pfam" id="PF02042">
    <property type="entry name" value="RWP-RK"/>
    <property type="match status" value="1"/>
</dbReference>
<feature type="region of interest" description="Disordered" evidence="6">
    <location>
        <begin position="484"/>
        <end position="533"/>
    </location>
</feature>
<dbReference type="InterPro" id="IPR003035">
    <property type="entry name" value="RWP-RK_dom"/>
</dbReference>
<feature type="compositionally biased region" description="Gly residues" evidence="6">
    <location>
        <begin position="424"/>
        <end position="434"/>
    </location>
</feature>
<gene>
    <name evidence="8" type="ORF">Vafri_8568</name>
</gene>
<feature type="compositionally biased region" description="Polar residues" evidence="6">
    <location>
        <begin position="1223"/>
        <end position="1232"/>
    </location>
</feature>
<evidence type="ECO:0000256" key="5">
    <source>
        <dbReference type="SAM" id="Coils"/>
    </source>
</evidence>
<evidence type="ECO:0000256" key="2">
    <source>
        <dbReference type="ARBA" id="ARBA00023125"/>
    </source>
</evidence>
<feature type="region of interest" description="Disordered" evidence="6">
    <location>
        <begin position="1266"/>
        <end position="1350"/>
    </location>
</feature>
<protein>
    <recommendedName>
        <fullName evidence="7">RWP-RK domain-containing protein</fullName>
    </recommendedName>
</protein>
<keyword evidence="2" id="KW-0238">DNA-binding</keyword>
<feature type="region of interest" description="Disordered" evidence="6">
    <location>
        <begin position="411"/>
        <end position="449"/>
    </location>
</feature>
<name>A0A8J4EYZ7_9CHLO</name>
<feature type="region of interest" description="Disordered" evidence="6">
    <location>
        <begin position="1089"/>
        <end position="1183"/>
    </location>
</feature>
<feature type="coiled-coil region" evidence="5">
    <location>
        <begin position="1398"/>
        <end position="1477"/>
    </location>
</feature>
<feature type="region of interest" description="Disordered" evidence="6">
    <location>
        <begin position="820"/>
        <end position="906"/>
    </location>
</feature>
<feature type="compositionally biased region" description="Polar residues" evidence="6">
    <location>
        <begin position="158"/>
        <end position="167"/>
    </location>
</feature>
<keyword evidence="1" id="KW-0805">Transcription regulation</keyword>
<reference evidence="8" key="1">
    <citation type="journal article" date="2021" name="Proc. Natl. Acad. Sci. U.S.A.">
        <title>Three genomes in the algal genus Volvox reveal the fate of a haploid sex-determining region after a transition to homothallism.</title>
        <authorList>
            <person name="Yamamoto K."/>
            <person name="Hamaji T."/>
            <person name="Kawai-Toyooka H."/>
            <person name="Matsuzaki R."/>
            <person name="Takahashi F."/>
            <person name="Nishimura Y."/>
            <person name="Kawachi M."/>
            <person name="Noguchi H."/>
            <person name="Minakuchi Y."/>
            <person name="Umen J.G."/>
            <person name="Toyoda A."/>
            <person name="Nozaki H."/>
        </authorList>
    </citation>
    <scope>NUCLEOTIDE SEQUENCE</scope>
    <source>
        <strain evidence="8">NIES-3780</strain>
    </source>
</reference>
<evidence type="ECO:0000256" key="1">
    <source>
        <dbReference type="ARBA" id="ARBA00023015"/>
    </source>
</evidence>
<proteinExistence type="predicted"/>
<comment type="caution">
    <text evidence="8">The sequence shown here is derived from an EMBL/GenBank/DDBJ whole genome shotgun (WGS) entry which is preliminary data.</text>
</comment>
<dbReference type="PANTHER" id="PTHR12460">
    <property type="entry name" value="CYCLIN-DEPENDENT KINASE INHIBITOR-RELATED PROTEIN"/>
    <property type="match status" value="1"/>
</dbReference>
<organism evidence="8 9">
    <name type="scientific">Volvox africanus</name>
    <dbReference type="NCBI Taxonomy" id="51714"/>
    <lineage>
        <taxon>Eukaryota</taxon>
        <taxon>Viridiplantae</taxon>
        <taxon>Chlorophyta</taxon>
        <taxon>core chlorophytes</taxon>
        <taxon>Chlorophyceae</taxon>
        <taxon>CS clade</taxon>
        <taxon>Chlamydomonadales</taxon>
        <taxon>Volvocaceae</taxon>
        <taxon>Volvox</taxon>
    </lineage>
</organism>
<dbReference type="GO" id="GO:0003677">
    <property type="term" value="F:DNA binding"/>
    <property type="evidence" value="ECO:0007669"/>
    <property type="project" value="UniProtKB-KW"/>
</dbReference>
<feature type="compositionally biased region" description="Gly residues" evidence="6">
    <location>
        <begin position="979"/>
        <end position="991"/>
    </location>
</feature>
<evidence type="ECO:0000313" key="9">
    <source>
        <dbReference type="Proteomes" id="UP000747399"/>
    </source>
</evidence>
<keyword evidence="9" id="KW-1185">Reference proteome</keyword>